<accession>A0A6G1PXZ0</accession>
<evidence type="ECO:0000313" key="1">
    <source>
        <dbReference type="EMBL" id="KAF3695089.1"/>
    </source>
</evidence>
<reference evidence="1 2" key="1">
    <citation type="submission" date="2019-02" db="EMBL/GenBank/DDBJ databases">
        <title>Opniocepnalus argus genome.</title>
        <authorList>
            <person name="Zhou C."/>
            <person name="Xiao S."/>
        </authorList>
    </citation>
    <scope>NUCLEOTIDE SEQUENCE [LARGE SCALE GENOMIC DNA]</scope>
    <source>
        <strain evidence="1">OARG1902GOOAL</strain>
        <tissue evidence="1">Muscle</tissue>
    </source>
</reference>
<dbReference type="Gene3D" id="1.25.40.20">
    <property type="entry name" value="Ankyrin repeat-containing domain"/>
    <property type="match status" value="1"/>
</dbReference>
<reference evidence="2" key="2">
    <citation type="submission" date="2019-02" db="EMBL/GenBank/DDBJ databases">
        <title>Opniocepnalus argus Var Kimnra genome.</title>
        <authorList>
            <person name="Zhou C."/>
            <person name="Xiao S."/>
        </authorList>
    </citation>
    <scope>NUCLEOTIDE SEQUENCE [LARGE SCALE GENOMIC DNA]</scope>
</reference>
<protein>
    <submittedName>
        <fullName evidence="1">Uncharacterized protein</fullName>
    </submittedName>
</protein>
<dbReference type="InterPro" id="IPR036770">
    <property type="entry name" value="Ankyrin_rpt-contain_sf"/>
</dbReference>
<keyword evidence="2" id="KW-1185">Reference proteome</keyword>
<dbReference type="AlphaFoldDB" id="A0A6G1PXZ0"/>
<sequence length="218" mass="24101">MERSEKTEKLWQGVDGMLKNTAAAGFLAGRLALPAAPAGKAPTNTQNTPTQVLLDFPDEQTRIWAQTDGLDVNAPNSDGVTPVMLAVRDIDLFEDIAQQLPWEHRPVEVVKELLGLSADLQIQDHRGRSGLLYASKIDSTLKDEIIHMMVEALHCTALALNTYSYQDLVSFGDLDMELDIKTLYPNQLTGPSTVQTPTHQCDFLVYKHTGAEKCHITM</sequence>
<proteinExistence type="predicted"/>
<dbReference type="EMBL" id="CM015721">
    <property type="protein sequence ID" value="KAF3695089.1"/>
    <property type="molecule type" value="Genomic_DNA"/>
</dbReference>
<dbReference type="SUPFAM" id="SSF48403">
    <property type="entry name" value="Ankyrin repeat"/>
    <property type="match status" value="1"/>
</dbReference>
<gene>
    <name evidence="1" type="ORF">EXN66_Car010765</name>
</gene>
<organism evidence="1 2">
    <name type="scientific">Channa argus</name>
    <name type="common">Northern snakehead</name>
    <name type="synonym">Ophicephalus argus</name>
    <dbReference type="NCBI Taxonomy" id="215402"/>
    <lineage>
        <taxon>Eukaryota</taxon>
        <taxon>Metazoa</taxon>
        <taxon>Chordata</taxon>
        <taxon>Craniata</taxon>
        <taxon>Vertebrata</taxon>
        <taxon>Euteleostomi</taxon>
        <taxon>Actinopterygii</taxon>
        <taxon>Neopterygii</taxon>
        <taxon>Teleostei</taxon>
        <taxon>Neoteleostei</taxon>
        <taxon>Acanthomorphata</taxon>
        <taxon>Anabantaria</taxon>
        <taxon>Anabantiformes</taxon>
        <taxon>Channoidei</taxon>
        <taxon>Channidae</taxon>
        <taxon>Channa</taxon>
    </lineage>
</organism>
<evidence type="ECO:0000313" key="2">
    <source>
        <dbReference type="Proteomes" id="UP000503349"/>
    </source>
</evidence>
<dbReference type="Proteomes" id="UP000503349">
    <property type="component" value="Chromosome 10"/>
</dbReference>
<name>A0A6G1PXZ0_CHAAH</name>